<reference evidence="5" key="1">
    <citation type="journal article" date="2021" name="Curr. Microbiol.">
        <title>Complete genome of nocamycin-producing strain Saccharothrix syringae NRRL B-16468 reveals the biosynthetic potential for secondary metabolites.</title>
        <authorList>
            <person name="Mo X."/>
            <person name="Yang S."/>
        </authorList>
    </citation>
    <scope>NUCLEOTIDE SEQUENCE [LARGE SCALE GENOMIC DNA]</scope>
    <source>
        <strain evidence="5">ATCC 51364 / DSM 43886 / JCM 6844 / KCTC 9398 / NBRC 14523 / NRRL B-16468 / INA 2240</strain>
    </source>
</reference>
<comment type="similarity">
    <text evidence="1">Belongs to the bacterial solute-binding protein 1 family.</text>
</comment>
<protein>
    <submittedName>
        <fullName evidence="4">Extracellular solute-binding protein</fullName>
    </submittedName>
</protein>
<dbReference type="KEGG" id="ssyi:EKG83_07685"/>
<evidence type="ECO:0000256" key="1">
    <source>
        <dbReference type="ARBA" id="ARBA00008520"/>
    </source>
</evidence>
<dbReference type="Proteomes" id="UP000325787">
    <property type="component" value="Chromosome"/>
</dbReference>
<dbReference type="PANTHER" id="PTHR43649:SF34">
    <property type="entry name" value="ABC TRANSPORTER PERIPLASMIC-BINDING PROTEIN YCJN-RELATED"/>
    <property type="match status" value="1"/>
</dbReference>
<dbReference type="SUPFAM" id="SSF53850">
    <property type="entry name" value="Periplasmic binding protein-like II"/>
    <property type="match status" value="1"/>
</dbReference>
<dbReference type="AlphaFoldDB" id="A0A5Q0GTS7"/>
<dbReference type="Pfam" id="PF01547">
    <property type="entry name" value="SBP_bac_1"/>
    <property type="match status" value="1"/>
</dbReference>
<dbReference type="InterPro" id="IPR050490">
    <property type="entry name" value="Bact_solute-bd_prot1"/>
</dbReference>
<organism evidence="4 5">
    <name type="scientific">Saccharothrix syringae</name>
    <name type="common">Nocardiopsis syringae</name>
    <dbReference type="NCBI Taxonomy" id="103733"/>
    <lineage>
        <taxon>Bacteria</taxon>
        <taxon>Bacillati</taxon>
        <taxon>Actinomycetota</taxon>
        <taxon>Actinomycetes</taxon>
        <taxon>Pseudonocardiales</taxon>
        <taxon>Pseudonocardiaceae</taxon>
        <taxon>Saccharothrix</taxon>
    </lineage>
</organism>
<evidence type="ECO:0000313" key="4">
    <source>
        <dbReference type="EMBL" id="QFZ17369.1"/>
    </source>
</evidence>
<dbReference type="Gene3D" id="3.40.190.10">
    <property type="entry name" value="Periplasmic binding protein-like II"/>
    <property type="match status" value="2"/>
</dbReference>
<sequence>MGDVVRVLVVLVIVLAACGRPPEVEGYQGRGPIAFADGLDTSAGGQIKELVKQWNAQHGDDEEVTFHEMPASTDAHRAQLTARAQDLAGVDRAEHRARCYDVVTVDVVWTAAFAAAGYLEPVLEKEFPLGSLLPQLVDASRHDGRLWAVPWRADVGLLYYRRDVLEAAGRQPPRTWDELVELATTVAPRYGLAGYLGQFARYEGLTANVAEVVWAHRGDLLRPDEPGARAAVHRLASGFAEGWIPRAALDYQEVASRDAFRAGGALFLRHWPNALPQLNAPGSPVAGRVDFVPLPGPGALGGWNLAVSRCSTHQKTAAEFINFLIGEQNQRALHRSAGFPPTWTALYRERGLERLRDVMTGARARPVSPYYDELTGIIQESLHDALEKPETVDAEVARLAEDLDDARKGR</sequence>
<dbReference type="OrthoDB" id="3495561at2"/>
<evidence type="ECO:0000256" key="2">
    <source>
        <dbReference type="ARBA" id="ARBA00022448"/>
    </source>
</evidence>
<dbReference type="RefSeq" id="WP_033427500.1">
    <property type="nucleotide sequence ID" value="NZ_CP034550.1"/>
</dbReference>
<keyword evidence="5" id="KW-1185">Reference proteome</keyword>
<evidence type="ECO:0000256" key="3">
    <source>
        <dbReference type="ARBA" id="ARBA00022729"/>
    </source>
</evidence>
<dbReference type="PROSITE" id="PS51257">
    <property type="entry name" value="PROKAR_LIPOPROTEIN"/>
    <property type="match status" value="1"/>
</dbReference>
<evidence type="ECO:0000313" key="5">
    <source>
        <dbReference type="Proteomes" id="UP000325787"/>
    </source>
</evidence>
<dbReference type="EMBL" id="CP034550">
    <property type="protein sequence ID" value="QFZ17369.1"/>
    <property type="molecule type" value="Genomic_DNA"/>
</dbReference>
<name>A0A5Q0GTS7_SACSY</name>
<dbReference type="InterPro" id="IPR006059">
    <property type="entry name" value="SBP"/>
</dbReference>
<dbReference type="PANTHER" id="PTHR43649">
    <property type="entry name" value="ARABINOSE-BINDING PROTEIN-RELATED"/>
    <property type="match status" value="1"/>
</dbReference>
<accession>A0A5Q0GTS7</accession>
<proteinExistence type="inferred from homology"/>
<gene>
    <name evidence="4" type="ORF">EKG83_07685</name>
</gene>
<keyword evidence="3" id="KW-0732">Signal</keyword>
<keyword evidence="2" id="KW-0813">Transport</keyword>